<dbReference type="AlphaFoldDB" id="A0A3G9JRJ6"/>
<comment type="catalytic activity">
    <reaction evidence="8 10">
        <text>5-[(5-phospho-1-deoxy-D-ribulos-1-ylimino)methylamino]-1-(5-phospho-beta-D-ribosyl)imidazole-4-carboxamide + L-glutamine = D-erythro-1-(imidazol-4-yl)glycerol 3-phosphate + 5-amino-1-(5-phospho-beta-D-ribosyl)imidazole-4-carboxamide + L-glutamate + H(+)</text>
        <dbReference type="Rhea" id="RHEA:24793"/>
        <dbReference type="ChEBI" id="CHEBI:15378"/>
        <dbReference type="ChEBI" id="CHEBI:29985"/>
        <dbReference type="ChEBI" id="CHEBI:58278"/>
        <dbReference type="ChEBI" id="CHEBI:58359"/>
        <dbReference type="ChEBI" id="CHEBI:58475"/>
        <dbReference type="ChEBI" id="CHEBI:58525"/>
        <dbReference type="EC" id="4.3.2.10"/>
    </reaction>
</comment>
<evidence type="ECO:0000256" key="4">
    <source>
        <dbReference type="ARBA" id="ARBA00022801"/>
    </source>
</evidence>
<sequence length="202" mass="22300">MIAIVDYNVGNLASVTNAFKRQGMDVKVTRDPQDLLSADGIILPGVGAFPVAMDNLQKVGLIEPLTKAKEKGTPMMGICLGMQILFEQGYEVTPTKGLGFLKGEVKLMEVDAKLPHMGWNQLVFNHEHPLLKYVDEGEYVYFVHSYGAVCPDDELMAYAQYGHAKVPALVAKDNVIGCQFHPEKSGEVGTRILKAFKEMIER</sequence>
<dbReference type="EC" id="4.3.2.10" evidence="10"/>
<dbReference type="InterPro" id="IPR010139">
    <property type="entry name" value="Imidazole-glycPsynth_HisH"/>
</dbReference>
<dbReference type="Proteomes" id="UP000268059">
    <property type="component" value="Chromosome"/>
</dbReference>
<dbReference type="PROSITE" id="PS51273">
    <property type="entry name" value="GATASE_TYPE_1"/>
    <property type="match status" value="1"/>
</dbReference>
<evidence type="ECO:0000256" key="11">
    <source>
        <dbReference type="PIRSR" id="PIRSR000495-1"/>
    </source>
</evidence>
<organism evidence="13 14">
    <name type="scientific">Intestinibaculum porci</name>
    <dbReference type="NCBI Taxonomy" id="2487118"/>
    <lineage>
        <taxon>Bacteria</taxon>
        <taxon>Bacillati</taxon>
        <taxon>Bacillota</taxon>
        <taxon>Erysipelotrichia</taxon>
        <taxon>Erysipelotrichales</taxon>
        <taxon>Erysipelotrichaceae</taxon>
        <taxon>Intestinibaculum</taxon>
    </lineage>
</organism>
<dbReference type="FunCoup" id="A0A3G9JRJ6">
    <property type="interactions" value="300"/>
</dbReference>
<evidence type="ECO:0000256" key="8">
    <source>
        <dbReference type="ARBA" id="ARBA00047838"/>
    </source>
</evidence>
<dbReference type="GO" id="GO:0000107">
    <property type="term" value="F:imidazoleglycerol-phosphate synthase activity"/>
    <property type="evidence" value="ECO:0007669"/>
    <property type="project" value="UniProtKB-UniRule"/>
</dbReference>
<feature type="domain" description="Glutamine amidotransferase" evidence="12">
    <location>
        <begin position="4"/>
        <end position="196"/>
    </location>
</feature>
<evidence type="ECO:0000256" key="7">
    <source>
        <dbReference type="ARBA" id="ARBA00023239"/>
    </source>
</evidence>
<keyword evidence="14" id="KW-1185">Reference proteome</keyword>
<dbReference type="GO" id="GO:0005737">
    <property type="term" value="C:cytoplasm"/>
    <property type="evidence" value="ECO:0007669"/>
    <property type="project" value="UniProtKB-SubCell"/>
</dbReference>
<name>A0A3G9JRJ6_9FIRM</name>
<dbReference type="Gene3D" id="3.40.50.880">
    <property type="match status" value="1"/>
</dbReference>
<dbReference type="GO" id="GO:0004359">
    <property type="term" value="F:glutaminase activity"/>
    <property type="evidence" value="ECO:0007669"/>
    <property type="project" value="UniProtKB-EC"/>
</dbReference>
<dbReference type="CDD" id="cd01748">
    <property type="entry name" value="GATase1_IGP_Synthase"/>
    <property type="match status" value="1"/>
</dbReference>
<evidence type="ECO:0000256" key="5">
    <source>
        <dbReference type="ARBA" id="ARBA00022962"/>
    </source>
</evidence>
<reference evidence="13 14" key="1">
    <citation type="submission" date="2018-11" db="EMBL/GenBank/DDBJ databases">
        <title>Novel Erysipelotrichaceae bacterium isolated from small intestine of a swine.</title>
        <authorList>
            <person name="Kim J.S."/>
            <person name="Choe H."/>
            <person name="Lee Y.R."/>
            <person name="Kim K.M."/>
            <person name="Park D.S."/>
        </authorList>
    </citation>
    <scope>NUCLEOTIDE SEQUENCE [LARGE SCALE GENOMIC DNA]</scope>
    <source>
        <strain evidence="13 14">SG0102</strain>
    </source>
</reference>
<dbReference type="PIRSF" id="PIRSF000495">
    <property type="entry name" value="Amidotransf_hisH"/>
    <property type="match status" value="1"/>
</dbReference>
<comment type="pathway">
    <text evidence="1 10">Amino-acid biosynthesis; L-histidine biosynthesis; L-histidine from 5-phospho-alpha-D-ribose 1-diphosphate: step 5/9.</text>
</comment>
<comment type="function">
    <text evidence="10">IGPS catalyzes the conversion of PRFAR and glutamine to IGP, AICAR and glutamate. The HisH subunit catalyzes the hydrolysis of glutamine to glutamate and ammonia as part of the synthesis of IGP and AICAR. The resulting ammonia molecule is channeled to the active site of HisF.</text>
</comment>
<evidence type="ECO:0000313" key="14">
    <source>
        <dbReference type="Proteomes" id="UP000268059"/>
    </source>
</evidence>
<dbReference type="EMBL" id="AP019309">
    <property type="protein sequence ID" value="BBH25669.1"/>
    <property type="molecule type" value="Genomic_DNA"/>
</dbReference>
<dbReference type="InterPro" id="IPR029062">
    <property type="entry name" value="Class_I_gatase-like"/>
</dbReference>
<keyword evidence="4 10" id="KW-0378">Hydrolase</keyword>
<keyword evidence="6 10" id="KW-0368">Histidine biosynthesis</keyword>
<dbReference type="KEGG" id="ebm:SG0102_06030"/>
<dbReference type="PANTHER" id="PTHR42701">
    <property type="entry name" value="IMIDAZOLE GLYCEROL PHOSPHATE SYNTHASE SUBUNIT HISH"/>
    <property type="match status" value="1"/>
</dbReference>
<comment type="catalytic activity">
    <reaction evidence="9 10">
        <text>L-glutamine + H2O = L-glutamate + NH4(+)</text>
        <dbReference type="Rhea" id="RHEA:15889"/>
        <dbReference type="ChEBI" id="CHEBI:15377"/>
        <dbReference type="ChEBI" id="CHEBI:28938"/>
        <dbReference type="ChEBI" id="CHEBI:29985"/>
        <dbReference type="ChEBI" id="CHEBI:58359"/>
        <dbReference type="EC" id="3.5.1.2"/>
    </reaction>
</comment>
<dbReference type="RefSeq" id="WP_125118595.1">
    <property type="nucleotide sequence ID" value="NZ_AP019309.1"/>
</dbReference>
<dbReference type="Pfam" id="PF00117">
    <property type="entry name" value="GATase"/>
    <property type="match status" value="1"/>
</dbReference>
<keyword evidence="5 10" id="KW-0315">Glutamine amidotransferase</keyword>
<dbReference type="PANTHER" id="PTHR42701:SF1">
    <property type="entry name" value="IMIDAZOLE GLYCEROL PHOSPHATE SYNTHASE SUBUNIT HISH"/>
    <property type="match status" value="1"/>
</dbReference>
<evidence type="ECO:0000259" key="12">
    <source>
        <dbReference type="Pfam" id="PF00117"/>
    </source>
</evidence>
<comment type="subcellular location">
    <subcellularLocation>
        <location evidence="10">Cytoplasm</location>
    </subcellularLocation>
</comment>
<dbReference type="GO" id="GO:0016829">
    <property type="term" value="F:lyase activity"/>
    <property type="evidence" value="ECO:0007669"/>
    <property type="project" value="UniProtKB-KW"/>
</dbReference>
<dbReference type="InterPro" id="IPR017926">
    <property type="entry name" value="GATASE"/>
</dbReference>
<feature type="active site" evidence="10 11">
    <location>
        <position position="181"/>
    </location>
</feature>
<dbReference type="GO" id="GO:0000105">
    <property type="term" value="P:L-histidine biosynthetic process"/>
    <property type="evidence" value="ECO:0007669"/>
    <property type="project" value="UniProtKB-UniRule"/>
</dbReference>
<dbReference type="HAMAP" id="MF_00278">
    <property type="entry name" value="HisH"/>
    <property type="match status" value="1"/>
</dbReference>
<evidence type="ECO:0000256" key="3">
    <source>
        <dbReference type="ARBA" id="ARBA00022605"/>
    </source>
</evidence>
<evidence type="ECO:0000256" key="9">
    <source>
        <dbReference type="ARBA" id="ARBA00049534"/>
    </source>
</evidence>
<evidence type="ECO:0000256" key="10">
    <source>
        <dbReference type="HAMAP-Rule" id="MF_00278"/>
    </source>
</evidence>
<keyword evidence="10" id="KW-0963">Cytoplasm</keyword>
<dbReference type="PROSITE" id="PS51274">
    <property type="entry name" value="GATASE_COBBQ"/>
    <property type="match status" value="1"/>
</dbReference>
<dbReference type="InParanoid" id="A0A3G9JRJ6"/>
<keyword evidence="3 10" id="KW-0028">Amino-acid biosynthesis</keyword>
<dbReference type="EC" id="3.5.1.2" evidence="10"/>
<accession>A0A3G9JRJ6</accession>
<evidence type="ECO:0000256" key="1">
    <source>
        <dbReference type="ARBA" id="ARBA00005091"/>
    </source>
</evidence>
<feature type="active site" description="Nucleophile" evidence="10 11">
    <location>
        <position position="79"/>
    </location>
</feature>
<dbReference type="SUPFAM" id="SSF52317">
    <property type="entry name" value="Class I glutamine amidotransferase-like"/>
    <property type="match status" value="1"/>
</dbReference>
<keyword evidence="7 10" id="KW-0456">Lyase</keyword>
<feature type="active site" evidence="10 11">
    <location>
        <position position="183"/>
    </location>
</feature>
<proteinExistence type="inferred from homology"/>
<dbReference type="UniPathway" id="UPA00031">
    <property type="reaction ID" value="UER00010"/>
</dbReference>
<comment type="subunit">
    <text evidence="2 10">Heterodimer of HisH and HisF.</text>
</comment>
<dbReference type="OrthoDB" id="9807137at2"/>
<evidence type="ECO:0000313" key="13">
    <source>
        <dbReference type="EMBL" id="BBH25669.1"/>
    </source>
</evidence>
<protein>
    <recommendedName>
        <fullName evidence="10">Imidazole glycerol phosphate synthase subunit HisH</fullName>
        <ecNumber evidence="10">4.3.2.10</ecNumber>
    </recommendedName>
    <alternativeName>
        <fullName evidence="10">IGP synthase glutaminase subunit</fullName>
        <ecNumber evidence="10">3.5.1.2</ecNumber>
    </alternativeName>
    <alternativeName>
        <fullName evidence="10">IGP synthase subunit HisH</fullName>
    </alternativeName>
    <alternativeName>
        <fullName evidence="10">ImGP synthase subunit HisH</fullName>
        <shortName evidence="10">IGPS subunit HisH</shortName>
    </alternativeName>
</protein>
<evidence type="ECO:0000256" key="6">
    <source>
        <dbReference type="ARBA" id="ARBA00023102"/>
    </source>
</evidence>
<gene>
    <name evidence="10 13" type="primary">hisH</name>
    <name evidence="13" type="ORF">SG0102_06030</name>
</gene>
<dbReference type="NCBIfam" id="TIGR01855">
    <property type="entry name" value="IMP_synth_hisH"/>
    <property type="match status" value="1"/>
</dbReference>
<evidence type="ECO:0000256" key="2">
    <source>
        <dbReference type="ARBA" id="ARBA00011152"/>
    </source>
</evidence>